<keyword evidence="3 8" id="KW-0540">Nuclease</keyword>
<proteinExistence type="inferred from homology"/>
<dbReference type="RefSeq" id="WP_146318149.1">
    <property type="nucleotide sequence ID" value="NZ_VCQV01000023.1"/>
</dbReference>
<dbReference type="PANTHER" id="PTHR33653:SF1">
    <property type="entry name" value="RIBONUCLEASE VAPC2"/>
    <property type="match status" value="1"/>
</dbReference>
<comment type="function">
    <text evidence="8">Toxic component of a toxin-antitoxin (TA) system. An RNase.</text>
</comment>
<gene>
    <name evidence="8" type="primary">vapC</name>
    <name evidence="10" type="ORF">FGL98_15745</name>
</gene>
<evidence type="ECO:0000259" key="9">
    <source>
        <dbReference type="Pfam" id="PF01850"/>
    </source>
</evidence>
<dbReference type="InterPro" id="IPR050556">
    <property type="entry name" value="Type_II_TA_system_RNase"/>
</dbReference>
<accession>A0A563DYF8</accession>
<dbReference type="Pfam" id="PF01850">
    <property type="entry name" value="PIN"/>
    <property type="match status" value="1"/>
</dbReference>
<dbReference type="Gene3D" id="3.40.50.1010">
    <property type="entry name" value="5'-nuclease"/>
    <property type="match status" value="1"/>
</dbReference>
<feature type="domain" description="PIN" evidence="9">
    <location>
        <begin position="1"/>
        <end position="125"/>
    </location>
</feature>
<dbReference type="GO" id="GO:0090729">
    <property type="term" value="F:toxin activity"/>
    <property type="evidence" value="ECO:0007669"/>
    <property type="project" value="UniProtKB-KW"/>
</dbReference>
<keyword evidence="5 8" id="KW-0378">Hydrolase</keyword>
<dbReference type="InterPro" id="IPR002716">
    <property type="entry name" value="PIN_dom"/>
</dbReference>
<evidence type="ECO:0000256" key="3">
    <source>
        <dbReference type="ARBA" id="ARBA00022722"/>
    </source>
</evidence>
<evidence type="ECO:0000256" key="8">
    <source>
        <dbReference type="HAMAP-Rule" id="MF_00265"/>
    </source>
</evidence>
<evidence type="ECO:0000256" key="7">
    <source>
        <dbReference type="ARBA" id="ARBA00038093"/>
    </source>
</evidence>
<comment type="similarity">
    <text evidence="7 8">Belongs to the PINc/VapC protein family.</text>
</comment>
<keyword evidence="2 8" id="KW-1277">Toxin-antitoxin system</keyword>
<evidence type="ECO:0000313" key="11">
    <source>
        <dbReference type="Proteomes" id="UP000320244"/>
    </source>
</evidence>
<feature type="binding site" evidence="8">
    <location>
        <position position="100"/>
    </location>
    <ligand>
        <name>Mg(2+)</name>
        <dbReference type="ChEBI" id="CHEBI:18420"/>
    </ligand>
</feature>
<reference evidence="10 11" key="1">
    <citation type="submission" date="2019-05" db="EMBL/GenBank/DDBJ databases">
        <authorList>
            <person name="Lee S.D."/>
        </authorList>
    </citation>
    <scope>NUCLEOTIDE SEQUENCE [LARGE SCALE GENOMIC DNA]</scope>
    <source>
        <strain evidence="10 11">C5-26</strain>
    </source>
</reference>
<dbReference type="InterPro" id="IPR022907">
    <property type="entry name" value="VapC_family"/>
</dbReference>
<dbReference type="SUPFAM" id="SSF88723">
    <property type="entry name" value="PIN domain-like"/>
    <property type="match status" value="1"/>
</dbReference>
<evidence type="ECO:0000256" key="6">
    <source>
        <dbReference type="ARBA" id="ARBA00022842"/>
    </source>
</evidence>
<keyword evidence="4 8" id="KW-0479">Metal-binding</keyword>
<dbReference type="InterPro" id="IPR029060">
    <property type="entry name" value="PIN-like_dom_sf"/>
</dbReference>
<dbReference type="GO" id="GO:0016787">
    <property type="term" value="F:hydrolase activity"/>
    <property type="evidence" value="ECO:0007669"/>
    <property type="project" value="UniProtKB-KW"/>
</dbReference>
<keyword evidence="11" id="KW-1185">Reference proteome</keyword>
<dbReference type="HAMAP" id="MF_00265">
    <property type="entry name" value="VapC_Nob1"/>
    <property type="match status" value="1"/>
</dbReference>
<evidence type="ECO:0000256" key="5">
    <source>
        <dbReference type="ARBA" id="ARBA00022801"/>
    </source>
</evidence>
<protein>
    <recommendedName>
        <fullName evidence="8">Ribonuclease VapC</fullName>
        <shortName evidence="8">RNase VapC</shortName>
        <ecNumber evidence="8">3.1.-.-</ecNumber>
    </recommendedName>
    <alternativeName>
        <fullName evidence="8">Toxin VapC</fullName>
    </alternativeName>
</protein>
<dbReference type="GO" id="GO:0004540">
    <property type="term" value="F:RNA nuclease activity"/>
    <property type="evidence" value="ECO:0007669"/>
    <property type="project" value="InterPro"/>
</dbReference>
<feature type="binding site" evidence="8">
    <location>
        <position position="4"/>
    </location>
    <ligand>
        <name>Mg(2+)</name>
        <dbReference type="ChEBI" id="CHEBI:18420"/>
    </ligand>
</feature>
<dbReference type="PANTHER" id="PTHR33653">
    <property type="entry name" value="RIBONUCLEASE VAPC2"/>
    <property type="match status" value="1"/>
</dbReference>
<dbReference type="OrthoDB" id="32625at2"/>
<dbReference type="Proteomes" id="UP000320244">
    <property type="component" value="Unassembled WGS sequence"/>
</dbReference>
<reference evidence="10 11" key="2">
    <citation type="submission" date="2019-08" db="EMBL/GenBank/DDBJ databases">
        <title>Jejuicoccus antrihumi gen. nov., sp. nov., a new member of the family Dermacoccaceae isolated from a cave.</title>
        <authorList>
            <person name="Schumann P."/>
            <person name="Kim I.S."/>
        </authorList>
    </citation>
    <scope>NUCLEOTIDE SEQUENCE [LARGE SCALE GENOMIC DNA]</scope>
    <source>
        <strain evidence="10 11">C5-26</strain>
    </source>
</reference>
<keyword evidence="8" id="KW-0800">Toxin</keyword>
<evidence type="ECO:0000256" key="1">
    <source>
        <dbReference type="ARBA" id="ARBA00001946"/>
    </source>
</evidence>
<evidence type="ECO:0000256" key="4">
    <source>
        <dbReference type="ARBA" id="ARBA00022723"/>
    </source>
</evidence>
<dbReference type="CDD" id="cd09871">
    <property type="entry name" value="PIN_MtVapC28-VapC30-like"/>
    <property type="match status" value="1"/>
</dbReference>
<comment type="caution">
    <text evidence="10">The sequence shown here is derived from an EMBL/GenBank/DDBJ whole genome shotgun (WGS) entry which is preliminary data.</text>
</comment>
<organism evidence="10 11">
    <name type="scientific">Leekyejoonella antrihumi</name>
    <dbReference type="NCBI Taxonomy" id="1660198"/>
    <lineage>
        <taxon>Bacteria</taxon>
        <taxon>Bacillati</taxon>
        <taxon>Actinomycetota</taxon>
        <taxon>Actinomycetes</taxon>
        <taxon>Micrococcales</taxon>
        <taxon>Dermacoccaceae</taxon>
        <taxon>Leekyejoonella</taxon>
    </lineage>
</organism>
<dbReference type="AlphaFoldDB" id="A0A563DYF8"/>
<comment type="cofactor">
    <cofactor evidence="1 8">
        <name>Mg(2+)</name>
        <dbReference type="ChEBI" id="CHEBI:18420"/>
    </cofactor>
</comment>
<evidence type="ECO:0000256" key="2">
    <source>
        <dbReference type="ARBA" id="ARBA00022649"/>
    </source>
</evidence>
<name>A0A563DYF8_9MICO</name>
<evidence type="ECO:0000313" key="10">
    <source>
        <dbReference type="EMBL" id="TWP34993.1"/>
    </source>
</evidence>
<dbReference type="EMBL" id="VCQV01000023">
    <property type="protein sequence ID" value="TWP34993.1"/>
    <property type="molecule type" value="Genomic_DNA"/>
</dbReference>
<dbReference type="EC" id="3.1.-.-" evidence="8"/>
<sequence length="132" mass="14431">MIVDTSVLVCLHEGEPDADQFLSAMLDATHLRMSAGTLIETCLVLDSRAPLRTSRRLDQLLADLQLTVVPVDEEQAVIARAAYRDYGNGSGHPAGLNFGDCFAYTLARLTREPLLFKGDDFSHTDITAALPR</sequence>
<keyword evidence="6 8" id="KW-0460">Magnesium</keyword>
<dbReference type="GO" id="GO:0000287">
    <property type="term" value="F:magnesium ion binding"/>
    <property type="evidence" value="ECO:0007669"/>
    <property type="project" value="UniProtKB-UniRule"/>
</dbReference>